<reference evidence="5 6" key="1">
    <citation type="submission" date="2017-03" db="EMBL/GenBank/DDBJ databases">
        <title>Genome Survey of Euroglyphus maynei.</title>
        <authorList>
            <person name="Arlian L.G."/>
            <person name="Morgan M.S."/>
            <person name="Rider S.D."/>
        </authorList>
    </citation>
    <scope>NUCLEOTIDE SEQUENCE [LARGE SCALE GENOMIC DNA]</scope>
    <source>
        <strain evidence="5">Arlian Lab</strain>
        <tissue evidence="5">Whole body</tissue>
    </source>
</reference>
<dbReference type="OrthoDB" id="5575at2759"/>
<organism evidence="5 6">
    <name type="scientific">Euroglyphus maynei</name>
    <name type="common">Mayne's house dust mite</name>
    <dbReference type="NCBI Taxonomy" id="6958"/>
    <lineage>
        <taxon>Eukaryota</taxon>
        <taxon>Metazoa</taxon>
        <taxon>Ecdysozoa</taxon>
        <taxon>Arthropoda</taxon>
        <taxon>Chelicerata</taxon>
        <taxon>Arachnida</taxon>
        <taxon>Acari</taxon>
        <taxon>Acariformes</taxon>
        <taxon>Sarcoptiformes</taxon>
        <taxon>Astigmata</taxon>
        <taxon>Psoroptidia</taxon>
        <taxon>Analgoidea</taxon>
        <taxon>Pyroglyphidae</taxon>
        <taxon>Pyroglyphinae</taxon>
        <taxon>Euroglyphus</taxon>
    </lineage>
</organism>
<dbReference type="GO" id="GO:0016787">
    <property type="term" value="F:hydrolase activity"/>
    <property type="evidence" value="ECO:0007669"/>
    <property type="project" value="UniProtKB-KW"/>
</dbReference>
<name>A0A1Y3B017_EURMA</name>
<gene>
    <name evidence="5" type="ORF">BLA29_015038</name>
</gene>
<comment type="caution">
    <text evidence="5">The sequence shown here is derived from an EMBL/GenBank/DDBJ whole genome shotgun (WGS) entry which is preliminary data.</text>
</comment>
<dbReference type="GO" id="GO:0005634">
    <property type="term" value="C:nucleus"/>
    <property type="evidence" value="ECO:0007669"/>
    <property type="project" value="TreeGrafter"/>
</dbReference>
<protein>
    <recommendedName>
        <fullName evidence="7">Helicase ATP-binding domain-containing protein</fullName>
    </recommendedName>
</protein>
<feature type="non-terminal residue" evidence="5">
    <location>
        <position position="100"/>
    </location>
</feature>
<dbReference type="PANTHER" id="PTHR47961:SF4">
    <property type="entry name" value="ACTIVATING SIGNAL COINTEGRATOR 1 COMPLEX SUBUNIT 3"/>
    <property type="match status" value="1"/>
</dbReference>
<evidence type="ECO:0000256" key="4">
    <source>
        <dbReference type="ARBA" id="ARBA00022840"/>
    </source>
</evidence>
<proteinExistence type="predicted"/>
<dbReference type="PANTHER" id="PTHR47961">
    <property type="entry name" value="DNA POLYMERASE THETA, PUTATIVE (AFU_ORTHOLOGUE AFUA_1G05260)-RELATED"/>
    <property type="match status" value="1"/>
</dbReference>
<evidence type="ECO:0000256" key="1">
    <source>
        <dbReference type="ARBA" id="ARBA00022741"/>
    </source>
</evidence>
<keyword evidence="4" id="KW-0067">ATP-binding</keyword>
<keyword evidence="2" id="KW-0378">Hydrolase</keyword>
<dbReference type="InterPro" id="IPR027417">
    <property type="entry name" value="P-loop_NTPase"/>
</dbReference>
<dbReference type="AlphaFoldDB" id="A0A1Y3B017"/>
<sequence>QNVNLFIADDLQLLGGQDGPIYEVICSRIRYMSSQIEKPIRIVALSSPIANAKDIAQWLGCSHGHTFNFHPSVRPLPLEINIRGFNQTHNATRLLTMSKP</sequence>
<dbReference type="InterPro" id="IPR050474">
    <property type="entry name" value="Hel308_SKI2-like"/>
</dbReference>
<evidence type="ECO:0000313" key="5">
    <source>
        <dbReference type="EMBL" id="OTF73213.1"/>
    </source>
</evidence>
<dbReference type="Gene3D" id="3.40.50.300">
    <property type="entry name" value="P-loop containing nucleotide triphosphate hydrolases"/>
    <property type="match status" value="2"/>
</dbReference>
<evidence type="ECO:0000256" key="2">
    <source>
        <dbReference type="ARBA" id="ARBA00022801"/>
    </source>
</evidence>
<dbReference type="EMBL" id="MUJZ01052645">
    <property type="protein sequence ID" value="OTF73213.1"/>
    <property type="molecule type" value="Genomic_DNA"/>
</dbReference>
<keyword evidence="3" id="KW-0347">Helicase</keyword>
<dbReference type="Proteomes" id="UP000194236">
    <property type="component" value="Unassembled WGS sequence"/>
</dbReference>
<keyword evidence="6" id="KW-1185">Reference proteome</keyword>
<accession>A0A1Y3B017</accession>
<feature type="non-terminal residue" evidence="5">
    <location>
        <position position="1"/>
    </location>
</feature>
<evidence type="ECO:0000313" key="6">
    <source>
        <dbReference type="Proteomes" id="UP000194236"/>
    </source>
</evidence>
<dbReference type="GO" id="GO:0004386">
    <property type="term" value="F:helicase activity"/>
    <property type="evidence" value="ECO:0007669"/>
    <property type="project" value="UniProtKB-KW"/>
</dbReference>
<evidence type="ECO:0000256" key="3">
    <source>
        <dbReference type="ARBA" id="ARBA00022806"/>
    </source>
</evidence>
<keyword evidence="1" id="KW-0547">Nucleotide-binding</keyword>
<dbReference type="GO" id="GO:0005524">
    <property type="term" value="F:ATP binding"/>
    <property type="evidence" value="ECO:0007669"/>
    <property type="project" value="UniProtKB-KW"/>
</dbReference>
<evidence type="ECO:0008006" key="7">
    <source>
        <dbReference type="Google" id="ProtNLM"/>
    </source>
</evidence>